<gene>
    <name evidence="1" type="ORF">C0V70_14795</name>
</gene>
<keyword evidence="2" id="KW-1185">Reference proteome</keyword>
<dbReference type="KEGG" id="bsto:C0V70_14795"/>
<reference evidence="1 2" key="1">
    <citation type="submission" date="2018-01" db="EMBL/GenBank/DDBJ databases">
        <title>Complete genome sequence of Bacteriovorax stolpii DSM12778.</title>
        <authorList>
            <person name="Tang B."/>
            <person name="Chang J."/>
        </authorList>
    </citation>
    <scope>NUCLEOTIDE SEQUENCE [LARGE SCALE GENOMIC DNA]</scope>
    <source>
        <strain evidence="1 2">DSM 12778</strain>
    </source>
</reference>
<sequence>MYKSARPALSILDQFTPEVLGIFWITRDELSRDLIAFDDFNYLFDGLISQYLYGQGVGSDKHAHIFFTQNFSDKVFLAHLRTKDLTKSQISGDIDEQIALLQGGNPARKTILIFDKTEHEWLPELKKRYSQFEFKALEA</sequence>
<proteinExistence type="predicted"/>
<protein>
    <submittedName>
        <fullName evidence="1">Uncharacterized protein</fullName>
    </submittedName>
</protein>
<evidence type="ECO:0000313" key="2">
    <source>
        <dbReference type="Proteomes" id="UP000235584"/>
    </source>
</evidence>
<accession>A0A2K9NV25</accession>
<dbReference type="RefSeq" id="WP_102244641.1">
    <property type="nucleotide sequence ID" value="NZ_CP025704.1"/>
</dbReference>
<evidence type="ECO:0000313" key="1">
    <source>
        <dbReference type="EMBL" id="AUN99350.1"/>
    </source>
</evidence>
<dbReference type="Proteomes" id="UP000235584">
    <property type="component" value="Chromosome"/>
</dbReference>
<dbReference type="AlphaFoldDB" id="A0A2K9NV25"/>
<dbReference type="EMBL" id="CP025704">
    <property type="protein sequence ID" value="AUN99350.1"/>
    <property type="molecule type" value="Genomic_DNA"/>
</dbReference>
<organism evidence="1 2">
    <name type="scientific">Bacteriovorax stolpii</name>
    <name type="common">Bdellovibrio stolpii</name>
    <dbReference type="NCBI Taxonomy" id="960"/>
    <lineage>
        <taxon>Bacteria</taxon>
        <taxon>Pseudomonadati</taxon>
        <taxon>Bdellovibrionota</taxon>
        <taxon>Bacteriovoracia</taxon>
        <taxon>Bacteriovoracales</taxon>
        <taxon>Bacteriovoracaceae</taxon>
        <taxon>Bacteriovorax</taxon>
    </lineage>
</organism>
<name>A0A2K9NV25_BACTC</name>